<proteinExistence type="predicted"/>
<organism evidence="1 2">
    <name type="scientific">Candidatus Nitrosomaritimum aestuariumsis</name>
    <dbReference type="NCBI Taxonomy" id="3342354"/>
    <lineage>
        <taxon>Archaea</taxon>
        <taxon>Nitrososphaerota</taxon>
        <taxon>Nitrososphaeria</taxon>
        <taxon>Nitrosopumilales</taxon>
        <taxon>Nitrosopumilaceae</taxon>
        <taxon>Candidatus Nitrosomaritimum</taxon>
    </lineage>
</organism>
<sequence>MAGIDLLLSRALSEEIKKELDANTLSKVERDLFFQHGMSIKLSIEHFEKFHQIFKEHSDDDIQNFEEACLDKIVQISRSENNYKVDIVSPPLSEIVFNYFGDVESRKILLSIMKEPQTVPEILSKSDVLKSPAYRKIENLLLDGMILESGKIMTNNKRVSQYQCIFDQVNIVMENGKYHINTIVNGKILKNSSLYRSGLLEPRN</sequence>
<reference evidence="1 2" key="1">
    <citation type="journal article" date="2020" name="Appl. Environ. Microbiol.">
        <title>Genomic Characteristics of a Novel Species of Ammonia-Oxidizing Archaea from the Jiulong River Estuary.</title>
        <authorList>
            <person name="Zou D."/>
            <person name="Wan R."/>
            <person name="Han L."/>
            <person name="Xu M.N."/>
            <person name="Liu Y."/>
            <person name="Liu H."/>
            <person name="Kao S.J."/>
            <person name="Li M."/>
        </authorList>
    </citation>
    <scope>NUCLEOTIDE SEQUENCE [LARGE SCALE GENOMIC DNA]</scope>
    <source>
        <strain evidence="1">W2bin3</strain>
    </source>
</reference>
<evidence type="ECO:0000313" key="2">
    <source>
        <dbReference type="Proteomes" id="UP000526786"/>
    </source>
</evidence>
<accession>A0AC60W2A1</accession>
<gene>
    <name evidence="1" type="ORF">H2B05_01940</name>
</gene>
<comment type="caution">
    <text evidence="1">The sequence shown here is derived from an EMBL/GenBank/DDBJ whole genome shotgun (WGS) entry which is preliminary data.</text>
</comment>
<dbReference type="Proteomes" id="UP000526786">
    <property type="component" value="Unassembled WGS sequence"/>
</dbReference>
<protein>
    <submittedName>
        <fullName evidence="1">Transcriptional regulator</fullName>
    </submittedName>
</protein>
<evidence type="ECO:0000313" key="1">
    <source>
        <dbReference type="EMBL" id="MBA4453693.1"/>
    </source>
</evidence>
<dbReference type="EMBL" id="JACENC010000080">
    <property type="protein sequence ID" value="MBA4453693.1"/>
    <property type="molecule type" value="Genomic_DNA"/>
</dbReference>
<name>A0AC60W2A1_9ARCH</name>